<keyword evidence="3 13" id="KW-0963">Cytoplasm</keyword>
<keyword evidence="18" id="KW-1185">Reference proteome</keyword>
<evidence type="ECO:0000256" key="13">
    <source>
        <dbReference type="HAMAP-Rule" id="MF_01864"/>
    </source>
</evidence>
<dbReference type="Proteomes" id="UP000290092">
    <property type="component" value="Unassembled WGS sequence"/>
</dbReference>
<dbReference type="GO" id="GO:0046872">
    <property type="term" value="F:metal ion binding"/>
    <property type="evidence" value="ECO:0007669"/>
    <property type="project" value="UniProtKB-KW"/>
</dbReference>
<dbReference type="GO" id="GO:0051539">
    <property type="term" value="F:4 iron, 4 sulfur cluster binding"/>
    <property type="evidence" value="ECO:0007669"/>
    <property type="project" value="UniProtKB-UniRule"/>
</dbReference>
<dbReference type="SFLD" id="SFLDG01082">
    <property type="entry name" value="B12-binding_domain_containing"/>
    <property type="match status" value="1"/>
</dbReference>
<protein>
    <recommendedName>
        <fullName evidence="10 13">tRNA-2-methylthio-N(6)-dimethylallyladenosine synthase</fullName>
        <ecNumber evidence="9 13">2.8.4.3</ecNumber>
    </recommendedName>
    <alternativeName>
        <fullName evidence="12 13">(Dimethylallyl)adenosine tRNA methylthiotransferase MiaB</fullName>
    </alternativeName>
    <alternativeName>
        <fullName evidence="11 13">tRNA-i(6)A37 methylthiotransferase</fullName>
    </alternativeName>
</protein>
<feature type="binding site" evidence="13">
    <location>
        <position position="154"/>
    </location>
    <ligand>
        <name>[4Fe-4S] cluster</name>
        <dbReference type="ChEBI" id="CHEBI:49883"/>
        <label>2</label>
        <note>4Fe-4S-S-AdoMet</note>
    </ligand>
</feature>
<dbReference type="InterPro" id="IPR023404">
    <property type="entry name" value="rSAM_horseshoe"/>
</dbReference>
<dbReference type="Gene3D" id="3.80.30.20">
    <property type="entry name" value="tm_1862 like domain"/>
    <property type="match status" value="1"/>
</dbReference>
<evidence type="ECO:0000256" key="7">
    <source>
        <dbReference type="ARBA" id="ARBA00023004"/>
    </source>
</evidence>
<dbReference type="EC" id="2.8.4.3" evidence="9 13"/>
<dbReference type="GO" id="GO:0005829">
    <property type="term" value="C:cytosol"/>
    <property type="evidence" value="ECO:0007669"/>
    <property type="project" value="TreeGrafter"/>
</dbReference>
<feature type="domain" description="Radical SAM core" evidence="16">
    <location>
        <begin position="140"/>
        <end position="374"/>
    </location>
</feature>
<dbReference type="FunFam" id="3.80.30.20:FF:000001">
    <property type="entry name" value="tRNA-2-methylthio-N(6)-dimethylallyladenosine synthase 2"/>
    <property type="match status" value="1"/>
</dbReference>
<organism evidence="17 18">
    <name type="scientific">Malaciobacter mytili LMG 24559</name>
    <dbReference type="NCBI Taxonomy" id="1032238"/>
    <lineage>
        <taxon>Bacteria</taxon>
        <taxon>Pseudomonadati</taxon>
        <taxon>Campylobacterota</taxon>
        <taxon>Epsilonproteobacteria</taxon>
        <taxon>Campylobacterales</taxon>
        <taxon>Arcobacteraceae</taxon>
        <taxon>Malaciobacter</taxon>
    </lineage>
</organism>
<dbReference type="InterPro" id="IPR006638">
    <property type="entry name" value="Elp3/MiaA/NifB-like_rSAM"/>
</dbReference>
<dbReference type="KEGG" id="amyt:AMYT_2434"/>
<dbReference type="NCBIfam" id="TIGR01574">
    <property type="entry name" value="miaB-methiolase"/>
    <property type="match status" value="1"/>
</dbReference>
<dbReference type="CDD" id="cd01335">
    <property type="entry name" value="Radical_SAM"/>
    <property type="match status" value="1"/>
</dbReference>
<dbReference type="PANTHER" id="PTHR43020:SF2">
    <property type="entry name" value="MITOCHONDRIAL TRNA METHYLTHIOTRANSFERASE CDK5RAP1"/>
    <property type="match status" value="1"/>
</dbReference>
<keyword evidence="5 13" id="KW-0949">S-adenosyl-L-methionine</keyword>
<comment type="cofactor">
    <cofactor evidence="13">
        <name>[4Fe-4S] cluster</name>
        <dbReference type="ChEBI" id="CHEBI:49883"/>
    </cofactor>
    <text evidence="13">Binds 2 [4Fe-4S] clusters. One cluster is coordinated with 3 cysteines and an exchangeable S-adenosyl-L-methionine.</text>
</comment>
<keyword evidence="2 13" id="KW-0004">4Fe-4S</keyword>
<evidence type="ECO:0000256" key="8">
    <source>
        <dbReference type="ARBA" id="ARBA00023014"/>
    </source>
</evidence>
<comment type="function">
    <text evidence="1 13">Catalyzes the methylthiolation of N6-(dimethylallyl)adenosine (i(6)A), leading to the formation of 2-methylthio-N6-(dimethylallyl)adenosine (ms(2)i(6)A) at position 37 in tRNAs that read codons beginning with uridine.</text>
</comment>
<dbReference type="Pfam" id="PF00919">
    <property type="entry name" value="UPF0004"/>
    <property type="match status" value="1"/>
</dbReference>
<dbReference type="SFLD" id="SFLDS00029">
    <property type="entry name" value="Radical_SAM"/>
    <property type="match status" value="1"/>
</dbReference>
<evidence type="ECO:0000259" key="15">
    <source>
        <dbReference type="PROSITE" id="PS51449"/>
    </source>
</evidence>
<dbReference type="InterPro" id="IPR020612">
    <property type="entry name" value="Methylthiotransferase_CS"/>
</dbReference>
<dbReference type="PROSITE" id="PS01278">
    <property type="entry name" value="MTTASE_RADICAL"/>
    <property type="match status" value="1"/>
</dbReference>
<dbReference type="Gene3D" id="3.40.50.12160">
    <property type="entry name" value="Methylthiotransferase, N-terminal domain"/>
    <property type="match status" value="1"/>
</dbReference>
<dbReference type="PROSITE" id="PS51449">
    <property type="entry name" value="MTTASE_N"/>
    <property type="match status" value="1"/>
</dbReference>
<dbReference type="SFLD" id="SFLDF00273">
    <property type="entry name" value="(dimethylallyl)adenosine_tRNA"/>
    <property type="match status" value="1"/>
</dbReference>
<keyword evidence="13" id="KW-0819">tRNA processing</keyword>
<comment type="catalytic activity">
    <reaction evidence="13">
        <text>N(6)-dimethylallyladenosine(37) in tRNA + (sulfur carrier)-SH + AH2 + 2 S-adenosyl-L-methionine = 2-methylsulfanyl-N(6)-dimethylallyladenosine(37) in tRNA + (sulfur carrier)-H + 5'-deoxyadenosine + L-methionine + A + S-adenosyl-L-homocysteine + 2 H(+)</text>
        <dbReference type="Rhea" id="RHEA:37067"/>
        <dbReference type="Rhea" id="RHEA-COMP:10375"/>
        <dbReference type="Rhea" id="RHEA-COMP:10376"/>
        <dbReference type="Rhea" id="RHEA-COMP:14737"/>
        <dbReference type="Rhea" id="RHEA-COMP:14739"/>
        <dbReference type="ChEBI" id="CHEBI:13193"/>
        <dbReference type="ChEBI" id="CHEBI:15378"/>
        <dbReference type="ChEBI" id="CHEBI:17319"/>
        <dbReference type="ChEBI" id="CHEBI:17499"/>
        <dbReference type="ChEBI" id="CHEBI:29917"/>
        <dbReference type="ChEBI" id="CHEBI:57844"/>
        <dbReference type="ChEBI" id="CHEBI:57856"/>
        <dbReference type="ChEBI" id="CHEBI:59789"/>
        <dbReference type="ChEBI" id="CHEBI:64428"/>
        <dbReference type="ChEBI" id="CHEBI:74415"/>
        <dbReference type="ChEBI" id="CHEBI:74417"/>
        <dbReference type="EC" id="2.8.4.3"/>
    </reaction>
</comment>
<evidence type="ECO:0000256" key="10">
    <source>
        <dbReference type="ARBA" id="ARBA00068570"/>
    </source>
</evidence>
<evidence type="ECO:0000256" key="4">
    <source>
        <dbReference type="ARBA" id="ARBA00022679"/>
    </source>
</evidence>
<comment type="similarity">
    <text evidence="13">Belongs to the methylthiotransferase family. MiaB subfamily.</text>
</comment>
<evidence type="ECO:0000256" key="6">
    <source>
        <dbReference type="ARBA" id="ARBA00022723"/>
    </source>
</evidence>
<dbReference type="SUPFAM" id="SSF102114">
    <property type="entry name" value="Radical SAM enzymes"/>
    <property type="match status" value="1"/>
</dbReference>
<dbReference type="EMBL" id="NXID01000064">
    <property type="protein sequence ID" value="RXK13678.1"/>
    <property type="molecule type" value="Genomic_DNA"/>
</dbReference>
<evidence type="ECO:0000256" key="3">
    <source>
        <dbReference type="ARBA" id="ARBA00022490"/>
    </source>
</evidence>
<sequence>MSKEESKKLFIQTLGCQMNDTDSQHIAAELKKYKNYDTTQNIEDADLIIINTCSVREKPVQKLFSEIGQFNIKKKQGAKIGVCGCTASHLGNDIIKRAPYVDFVVGARNISKIKDVVDVKGAVEIAIDNDESTYDFAPAKTNKYRASVNISIGCDKTCTYCIVPSTRGEEISIPPEMIVDQIKKAVADGAVEVMLLGQNVNSYGRRFSDGRGKYSFTQLLRDVSAIEGLERIRFTSPHPLHMDDEFIEEFAKNPKISKCIHMPLQSGSTEILRAMKRGYTKEWFLNRAKKLRDLVPNLRITTDIIVAFPGETQEDFEDTLEVVNEVKFDQIFNFKYSPRPGTEALKLQHLEIDDEIGSSRLTELIELHKRYLEECMPKLIGTTVNILVESLKPNAEVSGYTDNYLQVFAKGSDELLGKFVDVKITDVTRTALKGEVVA</sequence>
<evidence type="ECO:0000259" key="16">
    <source>
        <dbReference type="PROSITE" id="PS51918"/>
    </source>
</evidence>
<comment type="caution">
    <text evidence="17">The sequence shown here is derived from an EMBL/GenBank/DDBJ whole genome shotgun (WGS) entry which is preliminary data.</text>
</comment>
<dbReference type="PROSITE" id="PS51918">
    <property type="entry name" value="RADICAL_SAM"/>
    <property type="match status" value="1"/>
</dbReference>
<dbReference type="SMART" id="SM00729">
    <property type="entry name" value="Elp3"/>
    <property type="match status" value="1"/>
</dbReference>
<feature type="binding site" evidence="13">
    <location>
        <position position="53"/>
    </location>
    <ligand>
        <name>[4Fe-4S] cluster</name>
        <dbReference type="ChEBI" id="CHEBI:49883"/>
        <label>1</label>
    </ligand>
</feature>
<dbReference type="Pfam" id="PF04055">
    <property type="entry name" value="Radical_SAM"/>
    <property type="match status" value="1"/>
</dbReference>
<evidence type="ECO:0000256" key="11">
    <source>
        <dbReference type="ARBA" id="ARBA00080698"/>
    </source>
</evidence>
<proteinExistence type="inferred from homology"/>
<comment type="subcellular location">
    <subcellularLocation>
        <location evidence="13">Cytoplasm</location>
    </subcellularLocation>
</comment>
<dbReference type="Pfam" id="PF01938">
    <property type="entry name" value="TRAM"/>
    <property type="match status" value="1"/>
</dbReference>
<evidence type="ECO:0000256" key="9">
    <source>
        <dbReference type="ARBA" id="ARBA00033765"/>
    </source>
</evidence>
<dbReference type="SFLD" id="SFLDG01061">
    <property type="entry name" value="methylthiotransferase"/>
    <property type="match status" value="1"/>
</dbReference>
<dbReference type="AlphaFoldDB" id="A0AAX2AG65"/>
<reference evidence="17 18" key="1">
    <citation type="submission" date="2017-09" db="EMBL/GenBank/DDBJ databases">
        <title>Genomics of the genus Arcobacter.</title>
        <authorList>
            <person name="Perez-Cataluna A."/>
            <person name="Figueras M.J."/>
            <person name="Salas-Masso N."/>
        </authorList>
    </citation>
    <scope>NUCLEOTIDE SEQUENCE [LARGE SCALE GENOMIC DNA]</scope>
    <source>
        <strain evidence="17 18">CECT 7386</strain>
    </source>
</reference>
<dbReference type="FunFam" id="3.40.50.12160:FF:000003">
    <property type="entry name" value="CDK5 regulatory subunit-associated protein 1"/>
    <property type="match status" value="1"/>
</dbReference>
<keyword evidence="4 13" id="KW-0808">Transferase</keyword>
<dbReference type="NCBIfam" id="TIGR00089">
    <property type="entry name" value="MiaB/RimO family radical SAM methylthiotransferase"/>
    <property type="match status" value="1"/>
</dbReference>
<feature type="binding site" evidence="13">
    <location>
        <position position="161"/>
    </location>
    <ligand>
        <name>[4Fe-4S] cluster</name>
        <dbReference type="ChEBI" id="CHEBI:49883"/>
        <label>2</label>
        <note>4Fe-4S-S-AdoMet</note>
    </ligand>
</feature>
<evidence type="ECO:0000256" key="2">
    <source>
        <dbReference type="ARBA" id="ARBA00022485"/>
    </source>
</evidence>
<keyword evidence="7 13" id="KW-0408">Iron</keyword>
<feature type="domain" description="TRAM" evidence="14">
    <location>
        <begin position="377"/>
        <end position="438"/>
    </location>
</feature>
<feature type="domain" description="MTTase N-terminal" evidence="15">
    <location>
        <begin position="7"/>
        <end position="122"/>
    </location>
</feature>
<name>A0AAX2AG65_9BACT</name>
<feature type="binding site" evidence="13">
    <location>
        <position position="85"/>
    </location>
    <ligand>
        <name>[4Fe-4S] cluster</name>
        <dbReference type="ChEBI" id="CHEBI:49883"/>
        <label>1</label>
    </ligand>
</feature>
<keyword evidence="8 13" id="KW-0411">Iron-sulfur</keyword>
<dbReference type="GO" id="GO:0035597">
    <property type="term" value="F:tRNA-2-methylthio-N(6)-dimethylallyladenosine(37) synthase activity"/>
    <property type="evidence" value="ECO:0007669"/>
    <property type="project" value="UniProtKB-EC"/>
</dbReference>
<dbReference type="InterPro" id="IPR038135">
    <property type="entry name" value="Methylthiotransferase_N_sf"/>
</dbReference>
<dbReference type="PROSITE" id="PS50926">
    <property type="entry name" value="TRAM"/>
    <property type="match status" value="1"/>
</dbReference>
<feature type="binding site" evidence="13">
    <location>
        <position position="158"/>
    </location>
    <ligand>
        <name>[4Fe-4S] cluster</name>
        <dbReference type="ChEBI" id="CHEBI:49883"/>
        <label>2</label>
        <note>4Fe-4S-S-AdoMet</note>
    </ligand>
</feature>
<dbReference type="InterPro" id="IPR007197">
    <property type="entry name" value="rSAM"/>
</dbReference>
<dbReference type="InterPro" id="IPR002792">
    <property type="entry name" value="TRAM_dom"/>
</dbReference>
<dbReference type="InterPro" id="IPR013848">
    <property type="entry name" value="Methylthiotransferase_N"/>
</dbReference>
<dbReference type="InterPro" id="IPR005839">
    <property type="entry name" value="Methylthiotransferase"/>
</dbReference>
<gene>
    <name evidence="13" type="primary">miaB</name>
    <name evidence="17" type="ORF">CP985_13405</name>
</gene>
<dbReference type="RefSeq" id="WP_114842788.1">
    <property type="nucleotide sequence ID" value="NZ_CP031219.1"/>
</dbReference>
<evidence type="ECO:0000256" key="12">
    <source>
        <dbReference type="ARBA" id="ARBA00081141"/>
    </source>
</evidence>
<accession>A0AAX2AG65</accession>
<evidence type="ECO:0000259" key="14">
    <source>
        <dbReference type="PROSITE" id="PS50926"/>
    </source>
</evidence>
<dbReference type="InterPro" id="IPR058240">
    <property type="entry name" value="rSAM_sf"/>
</dbReference>
<evidence type="ECO:0000313" key="17">
    <source>
        <dbReference type="EMBL" id="RXK13678.1"/>
    </source>
</evidence>
<evidence type="ECO:0000256" key="1">
    <source>
        <dbReference type="ARBA" id="ARBA00003234"/>
    </source>
</evidence>
<dbReference type="HAMAP" id="MF_01864">
    <property type="entry name" value="tRNA_metthiotr_MiaB"/>
    <property type="match status" value="1"/>
</dbReference>
<dbReference type="InterPro" id="IPR006463">
    <property type="entry name" value="MiaB_methiolase"/>
</dbReference>
<keyword evidence="6 13" id="KW-0479">Metal-binding</keyword>
<evidence type="ECO:0000313" key="18">
    <source>
        <dbReference type="Proteomes" id="UP000290092"/>
    </source>
</evidence>
<comment type="subunit">
    <text evidence="13">Monomer.</text>
</comment>
<feature type="binding site" evidence="13">
    <location>
        <position position="16"/>
    </location>
    <ligand>
        <name>[4Fe-4S] cluster</name>
        <dbReference type="ChEBI" id="CHEBI:49883"/>
        <label>1</label>
    </ligand>
</feature>
<dbReference type="PANTHER" id="PTHR43020">
    <property type="entry name" value="CDK5 REGULATORY SUBUNIT-ASSOCIATED PROTEIN 1"/>
    <property type="match status" value="1"/>
</dbReference>
<evidence type="ECO:0000256" key="5">
    <source>
        <dbReference type="ARBA" id="ARBA00022691"/>
    </source>
</evidence>